<sequence>MKQAAISLLAGFSMSVSAAGNFQEGQVWNYQTRAGEESSRLYIVQIDPHEKLGPIYHIALDGLKLRNPHIEGGLQIDLPHLPISEAALQSSVTQLIDSGAPMPDISEGYGHWKAAFDADEGGIFTIPVAQAVEYIEKAVNQ</sequence>
<evidence type="ECO:0000256" key="1">
    <source>
        <dbReference type="SAM" id="SignalP"/>
    </source>
</evidence>
<evidence type="ECO:0000313" key="2">
    <source>
        <dbReference type="EMBL" id="SHN08925.1"/>
    </source>
</evidence>
<dbReference type="AlphaFoldDB" id="A0A1M7NXG6"/>
<keyword evidence="1" id="KW-0732">Signal</keyword>
<keyword evidence="3" id="KW-1185">Reference proteome</keyword>
<evidence type="ECO:0000313" key="3">
    <source>
        <dbReference type="Proteomes" id="UP000184305"/>
    </source>
</evidence>
<accession>A0A1M7NXG6</accession>
<proteinExistence type="predicted"/>
<dbReference type="Proteomes" id="UP000184305">
    <property type="component" value="Unassembled WGS sequence"/>
</dbReference>
<protein>
    <submittedName>
        <fullName evidence="2">Uncharacterized protein</fullName>
    </submittedName>
</protein>
<dbReference type="STRING" id="1220495.SAMN05216288_0529"/>
<organism evidence="2 3">
    <name type="scientific">Phytopseudomonas punonensis</name>
    <dbReference type="NCBI Taxonomy" id="1220495"/>
    <lineage>
        <taxon>Bacteria</taxon>
        <taxon>Pseudomonadati</taxon>
        <taxon>Pseudomonadota</taxon>
        <taxon>Gammaproteobacteria</taxon>
        <taxon>Pseudomonadales</taxon>
        <taxon>Pseudomonadaceae</taxon>
        <taxon>Phytopseudomonas</taxon>
    </lineage>
</organism>
<reference evidence="3" key="1">
    <citation type="submission" date="2016-11" db="EMBL/GenBank/DDBJ databases">
        <authorList>
            <person name="Varghese N."/>
            <person name="Submissions S."/>
        </authorList>
    </citation>
    <scope>NUCLEOTIDE SEQUENCE [LARGE SCALE GENOMIC DNA]</scope>
    <source>
        <strain evidence="3">CECT 8089</strain>
    </source>
</reference>
<feature type="signal peptide" evidence="1">
    <location>
        <begin position="1"/>
        <end position="18"/>
    </location>
</feature>
<name>A0A1M7NXG6_9GAMM</name>
<feature type="chain" id="PRO_5013020355" evidence="1">
    <location>
        <begin position="19"/>
        <end position="141"/>
    </location>
</feature>
<dbReference type="EMBL" id="FRBQ01000014">
    <property type="protein sequence ID" value="SHN08925.1"/>
    <property type="molecule type" value="Genomic_DNA"/>
</dbReference>
<gene>
    <name evidence="2" type="ORF">SAMN05216288_0529</name>
</gene>